<dbReference type="PROSITE" id="PS51257">
    <property type="entry name" value="PROKAR_LIPOPROTEIN"/>
    <property type="match status" value="1"/>
</dbReference>
<dbReference type="InterPro" id="IPR006680">
    <property type="entry name" value="Amidohydro-rel"/>
</dbReference>
<proteinExistence type="predicted"/>
<sequence length="440" mass="46971">MKKTKISKQTIKHLLTASVLIVSSCVNANVDTIIYAGQALIDPLEPSRSKQTLVIDGGKVAAVYDGYRTPQSLNAPNAKVYDLKDKYVMPGLIDMHVHLAFERNPAANPHQWVTEYATDQALRAIPNLSNTLEAGFTSVRDLGGPHKVIFALKRAVDNHRIIGPRIFAAGDFISATGGHGDLHGYRHDINQLVTGGLGICNGADDCRRAVRSVVKSGADVIKVTATGGVLSNTAAGVKQQLTDDELAAIVTTAHSLGRKVTAHAHGTEGINAAIKAGVNSIEHGSYLNKASIELFKQHGTYLVPTLLAGATVTEEAKSNPKMPAAIVDKVKQVAPVMKEAFQKALKHKINIAFGTDSGVSRHGTNAKEAELMVAYGMSEKQVLVSATVSAAKLLGQEHNLGRLNTGMNADIIALNKNPEHDIRALQQVPFVMKAGIVYKE</sequence>
<evidence type="ECO:0000313" key="3">
    <source>
        <dbReference type="EMBL" id="MBE0370709.1"/>
    </source>
</evidence>
<protein>
    <recommendedName>
        <fullName evidence="2">Amidohydrolase-related domain-containing protein</fullName>
    </recommendedName>
</protein>
<gene>
    <name evidence="3" type="ORF">PAUR_b0794</name>
</gene>
<dbReference type="RefSeq" id="WP_192509764.1">
    <property type="nucleotide sequence ID" value="NZ_AQGV01000015.1"/>
</dbReference>
<dbReference type="PANTHER" id="PTHR43135:SF3">
    <property type="entry name" value="ALPHA-D-RIBOSE 1-METHYLPHOSPHONATE 5-TRIPHOSPHATE DIPHOSPHATASE"/>
    <property type="match status" value="1"/>
</dbReference>
<comment type="caution">
    <text evidence="3">The sequence shown here is derived from an EMBL/GenBank/DDBJ whole genome shotgun (WGS) entry which is preliminary data.</text>
</comment>
<evidence type="ECO:0000313" key="4">
    <source>
        <dbReference type="Proteomes" id="UP000615755"/>
    </source>
</evidence>
<dbReference type="Proteomes" id="UP000615755">
    <property type="component" value="Unassembled WGS sequence"/>
</dbReference>
<dbReference type="Gene3D" id="3.20.20.140">
    <property type="entry name" value="Metal-dependent hydrolases"/>
    <property type="match status" value="1"/>
</dbReference>
<dbReference type="PANTHER" id="PTHR43135">
    <property type="entry name" value="ALPHA-D-RIBOSE 1-METHYLPHOSPHONATE 5-TRIPHOSPHATE DIPHOSPHATASE"/>
    <property type="match status" value="1"/>
</dbReference>
<dbReference type="InterPro" id="IPR032466">
    <property type="entry name" value="Metal_Hydrolase"/>
</dbReference>
<name>A0ABR9EI92_9GAMM</name>
<feature type="chain" id="PRO_5046856023" description="Amidohydrolase-related domain-containing protein" evidence="1">
    <location>
        <begin position="29"/>
        <end position="440"/>
    </location>
</feature>
<feature type="signal peptide" evidence="1">
    <location>
        <begin position="1"/>
        <end position="28"/>
    </location>
</feature>
<reference evidence="3 4" key="1">
    <citation type="submission" date="2015-03" db="EMBL/GenBank/DDBJ databases">
        <title>Genome sequence of Pseudoalteromonas aurantia.</title>
        <authorList>
            <person name="Xie B.-B."/>
            <person name="Rong J.-C."/>
            <person name="Qin Q.-L."/>
            <person name="Zhang Y.-Z."/>
        </authorList>
    </citation>
    <scope>NUCLEOTIDE SEQUENCE [LARGE SCALE GENOMIC DNA]</scope>
    <source>
        <strain evidence="3 4">208</strain>
    </source>
</reference>
<organism evidence="3 4">
    <name type="scientific">Pseudoalteromonas aurantia 208</name>
    <dbReference type="NCBI Taxonomy" id="1314867"/>
    <lineage>
        <taxon>Bacteria</taxon>
        <taxon>Pseudomonadati</taxon>
        <taxon>Pseudomonadota</taxon>
        <taxon>Gammaproteobacteria</taxon>
        <taxon>Alteromonadales</taxon>
        <taxon>Pseudoalteromonadaceae</taxon>
        <taxon>Pseudoalteromonas</taxon>
    </lineage>
</organism>
<keyword evidence="1" id="KW-0732">Signal</keyword>
<dbReference type="EMBL" id="AQGV01000015">
    <property type="protein sequence ID" value="MBE0370709.1"/>
    <property type="molecule type" value="Genomic_DNA"/>
</dbReference>
<dbReference type="InterPro" id="IPR051781">
    <property type="entry name" value="Metallo-dep_Hydrolase"/>
</dbReference>
<dbReference type="InterPro" id="IPR057744">
    <property type="entry name" value="OTAase-like"/>
</dbReference>
<keyword evidence="4" id="KW-1185">Reference proteome</keyword>
<dbReference type="Gene3D" id="2.30.40.10">
    <property type="entry name" value="Urease, subunit C, domain 1"/>
    <property type="match status" value="1"/>
</dbReference>
<dbReference type="SUPFAM" id="SSF51338">
    <property type="entry name" value="Composite domain of metallo-dependent hydrolases"/>
    <property type="match status" value="1"/>
</dbReference>
<accession>A0ABR9EI92</accession>
<evidence type="ECO:0000259" key="2">
    <source>
        <dbReference type="Pfam" id="PF01979"/>
    </source>
</evidence>
<dbReference type="Pfam" id="PF01979">
    <property type="entry name" value="Amidohydro_1"/>
    <property type="match status" value="1"/>
</dbReference>
<feature type="domain" description="Amidohydrolase-related" evidence="2">
    <location>
        <begin position="87"/>
        <end position="435"/>
    </location>
</feature>
<dbReference type="InterPro" id="IPR011059">
    <property type="entry name" value="Metal-dep_hydrolase_composite"/>
</dbReference>
<dbReference type="SUPFAM" id="SSF51556">
    <property type="entry name" value="Metallo-dependent hydrolases"/>
    <property type="match status" value="1"/>
</dbReference>
<evidence type="ECO:0000256" key="1">
    <source>
        <dbReference type="SAM" id="SignalP"/>
    </source>
</evidence>
<dbReference type="CDD" id="cd01299">
    <property type="entry name" value="Met_dep_hydrolase_A"/>
    <property type="match status" value="1"/>
</dbReference>